<proteinExistence type="predicted"/>
<dbReference type="AlphaFoldDB" id="A0A368T4N8"/>
<dbReference type="EMBL" id="QEIN01000098">
    <property type="protein sequence ID" value="RCV58309.1"/>
    <property type="molecule type" value="Genomic_DNA"/>
</dbReference>
<dbReference type="Proteomes" id="UP000253318">
    <property type="component" value="Unassembled WGS sequence"/>
</dbReference>
<feature type="compositionally biased region" description="Gly residues" evidence="1">
    <location>
        <begin position="1"/>
        <end position="10"/>
    </location>
</feature>
<accession>A0A368T4N8</accession>
<organism evidence="2 3">
    <name type="scientific">Marinitenerispora sediminis</name>
    <dbReference type="NCBI Taxonomy" id="1931232"/>
    <lineage>
        <taxon>Bacteria</taxon>
        <taxon>Bacillati</taxon>
        <taxon>Actinomycetota</taxon>
        <taxon>Actinomycetes</taxon>
        <taxon>Streptosporangiales</taxon>
        <taxon>Nocardiopsidaceae</taxon>
        <taxon>Marinitenerispora</taxon>
    </lineage>
</organism>
<feature type="region of interest" description="Disordered" evidence="1">
    <location>
        <begin position="1"/>
        <end position="33"/>
    </location>
</feature>
<evidence type="ECO:0000256" key="1">
    <source>
        <dbReference type="SAM" id="MobiDB-lite"/>
    </source>
</evidence>
<name>A0A368T4N8_9ACTN</name>
<protein>
    <submittedName>
        <fullName evidence="2">Uncharacterized protein</fullName>
    </submittedName>
</protein>
<sequence length="109" mass="11203">MTGGGRGGGPRTAAAAREGVEALGAETPSGRRLDEMTRFFELVSRDMAEIAEHWHAVFSARRGDDGTPEAGAAAAPPGADPGRGARPGAAERLPSDRRPDVAPQGGNRT</sequence>
<feature type="compositionally biased region" description="Low complexity" evidence="1">
    <location>
        <begin position="68"/>
        <end position="92"/>
    </location>
</feature>
<evidence type="ECO:0000313" key="2">
    <source>
        <dbReference type="EMBL" id="RCV58309.1"/>
    </source>
</evidence>
<feature type="region of interest" description="Disordered" evidence="1">
    <location>
        <begin position="61"/>
        <end position="109"/>
    </location>
</feature>
<gene>
    <name evidence="2" type="ORF">DEF24_13920</name>
</gene>
<evidence type="ECO:0000313" key="3">
    <source>
        <dbReference type="Proteomes" id="UP000253318"/>
    </source>
</evidence>
<reference evidence="2 3" key="1">
    <citation type="submission" date="2018-04" db="EMBL/GenBank/DDBJ databases">
        <title>Novel actinobacteria from marine sediment.</title>
        <authorList>
            <person name="Ng Z.Y."/>
            <person name="Tan G.Y.A."/>
        </authorList>
    </citation>
    <scope>NUCLEOTIDE SEQUENCE [LARGE SCALE GENOMIC DNA]</scope>
    <source>
        <strain evidence="2 3">TPS81</strain>
    </source>
</reference>
<keyword evidence="3" id="KW-1185">Reference proteome</keyword>
<comment type="caution">
    <text evidence="2">The sequence shown here is derived from an EMBL/GenBank/DDBJ whole genome shotgun (WGS) entry which is preliminary data.</text>
</comment>